<comment type="similarity">
    <text evidence="9">Belongs to the CRISPR-associated exonuclease Cas4 family.</text>
</comment>
<evidence type="ECO:0000259" key="10">
    <source>
        <dbReference type="Pfam" id="PF01930"/>
    </source>
</evidence>
<evidence type="ECO:0000313" key="11">
    <source>
        <dbReference type="EMBL" id="EEP61025.1"/>
    </source>
</evidence>
<evidence type="ECO:0000256" key="7">
    <source>
        <dbReference type="ARBA" id="ARBA00023118"/>
    </source>
</evidence>
<dbReference type="PANTHER" id="PTHR37168">
    <property type="entry name" value="CRISPR-ASSOCIATED EXONUCLEASE CAS4"/>
    <property type="match status" value="1"/>
</dbReference>
<evidence type="ECO:0000256" key="6">
    <source>
        <dbReference type="ARBA" id="ARBA00023014"/>
    </source>
</evidence>
<dbReference type="Pfam" id="PF01930">
    <property type="entry name" value="Cas_Cas4"/>
    <property type="match status" value="1"/>
</dbReference>
<dbReference type="GO" id="GO:0004527">
    <property type="term" value="F:exonuclease activity"/>
    <property type="evidence" value="ECO:0007669"/>
    <property type="project" value="UniProtKB-KW"/>
</dbReference>
<keyword evidence="2 9" id="KW-0479">Metal-binding</keyword>
<evidence type="ECO:0000256" key="9">
    <source>
        <dbReference type="RuleBase" id="RU365022"/>
    </source>
</evidence>
<sequence>MDLESLKEIRITGLKVNYYYICKRKLWLFSKNLSFEKNNDKIILGQILHENYYKSEKERDILIQELISIDIVDDDYIREVKSSDKMEKADTMQVVYYLYVLKQLGIEKVGLINYPKQKKKKEVHLTKQLEQELLEALKDIEKIVNQPKPPKLEKLPYCKKCSYFEFCFA</sequence>
<dbReference type="GO" id="GO:0046872">
    <property type="term" value="F:metal ion binding"/>
    <property type="evidence" value="ECO:0007669"/>
    <property type="project" value="UniProtKB-KW"/>
</dbReference>
<comment type="caution">
    <text evidence="11">The sequence shown here is derived from an EMBL/GenBank/DDBJ whole genome shotgun (WGS) entry which is preliminary data.</text>
</comment>
<evidence type="ECO:0000256" key="3">
    <source>
        <dbReference type="ARBA" id="ARBA00022801"/>
    </source>
</evidence>
<comment type="cofactor">
    <cofactor evidence="9">
        <name>iron-sulfur cluster</name>
        <dbReference type="ChEBI" id="CHEBI:30408"/>
    </cofactor>
</comment>
<name>C4FIS9_9AQUI</name>
<dbReference type="Proteomes" id="UP000005540">
    <property type="component" value="Unassembled WGS sequence"/>
</dbReference>
<comment type="function">
    <text evidence="9">CRISPR (clustered regularly interspaced short palindromic repeat) is an adaptive immune system that provides protection against mobile genetic elements (viruses, transposable elements and conjugative plasmids). CRISPR clusters contain sequences complementary to antecedent mobile elements and target invading nucleic acids. CRISPR clusters are transcribed and processed into CRISPR RNA (crRNA).</text>
</comment>
<reference evidence="11 12" key="1">
    <citation type="submission" date="2009-04" db="EMBL/GenBank/DDBJ databases">
        <authorList>
            <person name="Reysenbach A.-L."/>
            <person name="Heidelberg J.F."/>
            <person name="Nelson W.C."/>
        </authorList>
    </citation>
    <scope>NUCLEOTIDE SEQUENCE [LARGE SCALE GENOMIC DNA]</scope>
    <source>
        <strain evidence="11 12">SS-5</strain>
    </source>
</reference>
<evidence type="ECO:0000256" key="8">
    <source>
        <dbReference type="ARBA" id="ARBA00023211"/>
    </source>
</evidence>
<keyword evidence="4 9" id="KW-0269">Exonuclease</keyword>
<dbReference type="InterPro" id="IPR022765">
    <property type="entry name" value="Dna2/Cas4_DUF83"/>
</dbReference>
<evidence type="ECO:0000256" key="5">
    <source>
        <dbReference type="ARBA" id="ARBA00023004"/>
    </source>
</evidence>
<protein>
    <recommendedName>
        <fullName evidence="9">CRISPR-associated exonuclease Cas4</fullName>
        <ecNumber evidence="9">3.1.12.1</ecNumber>
    </recommendedName>
</protein>
<dbReference type="NCBIfam" id="TIGR00372">
    <property type="entry name" value="cas4"/>
    <property type="match status" value="1"/>
</dbReference>
<dbReference type="GO" id="GO:0051607">
    <property type="term" value="P:defense response to virus"/>
    <property type="evidence" value="ECO:0007669"/>
    <property type="project" value="UniProtKB-KW"/>
</dbReference>
<proteinExistence type="inferred from homology"/>
<dbReference type="EMBL" id="ABZS01000031">
    <property type="protein sequence ID" value="EEP61025.1"/>
    <property type="molecule type" value="Genomic_DNA"/>
</dbReference>
<comment type="cofactor">
    <cofactor evidence="9">
        <name>Mg(2+)</name>
        <dbReference type="ChEBI" id="CHEBI:18420"/>
    </cofactor>
    <cofactor evidence="9">
        <name>Mn(2+)</name>
        <dbReference type="ChEBI" id="CHEBI:29035"/>
    </cofactor>
    <text evidence="9">Mg(2+) or Mn(2+) required for ssDNA cleavage activity.</text>
</comment>
<keyword evidence="7 9" id="KW-0051">Antiviral defense</keyword>
<accession>C4FIS9</accession>
<dbReference type="AlphaFoldDB" id="C4FIS9"/>
<keyword evidence="5 9" id="KW-0408">Iron</keyword>
<dbReference type="RefSeq" id="WP_007546052.1">
    <property type="nucleotide sequence ID" value="NZ_ABZS01000031.1"/>
</dbReference>
<evidence type="ECO:0000256" key="4">
    <source>
        <dbReference type="ARBA" id="ARBA00022839"/>
    </source>
</evidence>
<gene>
    <name evidence="11" type="primary">cas</name>
    <name evidence="11" type="ORF">SULYE_0469</name>
</gene>
<evidence type="ECO:0000313" key="12">
    <source>
        <dbReference type="Proteomes" id="UP000005540"/>
    </source>
</evidence>
<dbReference type="EC" id="3.1.12.1" evidence="9"/>
<keyword evidence="6 9" id="KW-0411">Iron-sulfur</keyword>
<keyword evidence="8 9" id="KW-0464">Manganese</keyword>
<dbReference type="InterPro" id="IPR013343">
    <property type="entry name" value="CRISPR-assoc_prot_Cas4"/>
</dbReference>
<organism evidence="11 12">
    <name type="scientific">Sulfurihydrogenibium yellowstonense SS-5</name>
    <dbReference type="NCBI Taxonomy" id="432331"/>
    <lineage>
        <taxon>Bacteria</taxon>
        <taxon>Pseudomonadati</taxon>
        <taxon>Aquificota</taxon>
        <taxon>Aquificia</taxon>
        <taxon>Aquificales</taxon>
        <taxon>Hydrogenothermaceae</taxon>
        <taxon>Sulfurihydrogenibium</taxon>
    </lineage>
</organism>
<feature type="domain" description="DUF83" evidence="10">
    <location>
        <begin position="12"/>
        <end position="168"/>
    </location>
</feature>
<evidence type="ECO:0000256" key="1">
    <source>
        <dbReference type="ARBA" id="ARBA00022722"/>
    </source>
</evidence>
<keyword evidence="3 9" id="KW-0378">Hydrolase</keyword>
<keyword evidence="12" id="KW-1185">Reference proteome</keyword>
<keyword evidence="1 9" id="KW-0540">Nuclease</keyword>
<dbReference type="Gene3D" id="3.90.320.10">
    <property type="match status" value="1"/>
</dbReference>
<dbReference type="InterPro" id="IPR011604">
    <property type="entry name" value="PDDEXK-like_dom_sf"/>
</dbReference>
<evidence type="ECO:0000256" key="2">
    <source>
        <dbReference type="ARBA" id="ARBA00022723"/>
    </source>
</evidence>
<dbReference type="PANTHER" id="PTHR37168:SF1">
    <property type="entry name" value="CRISPR-ASSOCIATED EXONUCLEASE CAS4"/>
    <property type="match status" value="1"/>
</dbReference>
<dbReference type="OrthoDB" id="9794720at2"/>
<dbReference type="GO" id="GO:0051536">
    <property type="term" value="F:iron-sulfur cluster binding"/>
    <property type="evidence" value="ECO:0007669"/>
    <property type="project" value="UniProtKB-KW"/>
</dbReference>